<evidence type="ECO:0000313" key="2">
    <source>
        <dbReference type="EMBL" id="ELU40803.1"/>
    </source>
</evidence>
<name>L8WVM4_THACA</name>
<comment type="caution">
    <text evidence="2">The sequence shown here is derived from an EMBL/GenBank/DDBJ whole genome shotgun (WGS) entry which is preliminary data.</text>
</comment>
<feature type="region of interest" description="Disordered" evidence="1">
    <location>
        <begin position="40"/>
        <end position="71"/>
    </location>
</feature>
<protein>
    <submittedName>
        <fullName evidence="2">Uncharacterized protein</fullName>
    </submittedName>
</protein>
<evidence type="ECO:0000256" key="1">
    <source>
        <dbReference type="SAM" id="MobiDB-lite"/>
    </source>
</evidence>
<dbReference type="AlphaFoldDB" id="L8WVM4"/>
<sequence>MAPNMRATNRRWDHLGACALRIVRCACGRRRLDSLGVSQVDRVSDRGSSGLELTRTRSRSRSPPPLLPSSPQVRRLVYRMRKAEGQRSAWNNPRPLGSEVSGQGRYILVIPSIDRFVVPPSLPL</sequence>
<dbReference type="HOGENOM" id="CLU_2005447_0_0_1"/>
<accession>L8WVM4</accession>
<dbReference type="EMBL" id="AFRT01001337">
    <property type="protein sequence ID" value="ELU40803.1"/>
    <property type="molecule type" value="Genomic_DNA"/>
</dbReference>
<reference evidence="2 3" key="1">
    <citation type="journal article" date="2013" name="Nat. Commun.">
        <title>The evolution and pathogenic mechanisms of the rice sheath blight pathogen.</title>
        <authorList>
            <person name="Zheng A."/>
            <person name="Lin R."/>
            <person name="Xu L."/>
            <person name="Qin P."/>
            <person name="Tang C."/>
            <person name="Ai P."/>
            <person name="Zhang D."/>
            <person name="Liu Y."/>
            <person name="Sun Z."/>
            <person name="Feng H."/>
            <person name="Wang Y."/>
            <person name="Chen Y."/>
            <person name="Liang X."/>
            <person name="Fu R."/>
            <person name="Li Q."/>
            <person name="Zhang J."/>
            <person name="Yu X."/>
            <person name="Xie Z."/>
            <person name="Ding L."/>
            <person name="Guan P."/>
            <person name="Tang J."/>
            <person name="Liang Y."/>
            <person name="Wang S."/>
            <person name="Deng Q."/>
            <person name="Li S."/>
            <person name="Zhu J."/>
            <person name="Wang L."/>
            <person name="Liu H."/>
            <person name="Li P."/>
        </authorList>
    </citation>
    <scope>NUCLEOTIDE SEQUENCE [LARGE SCALE GENOMIC DNA]</scope>
    <source>
        <strain evidence="3">AG-1 IA</strain>
    </source>
</reference>
<evidence type="ECO:0000313" key="3">
    <source>
        <dbReference type="Proteomes" id="UP000011668"/>
    </source>
</evidence>
<organism evidence="2 3">
    <name type="scientific">Thanatephorus cucumeris (strain AG1-IA)</name>
    <name type="common">Rice sheath blight fungus</name>
    <name type="synonym">Rhizoctonia solani</name>
    <dbReference type="NCBI Taxonomy" id="983506"/>
    <lineage>
        <taxon>Eukaryota</taxon>
        <taxon>Fungi</taxon>
        <taxon>Dikarya</taxon>
        <taxon>Basidiomycota</taxon>
        <taxon>Agaricomycotina</taxon>
        <taxon>Agaricomycetes</taxon>
        <taxon>Cantharellales</taxon>
        <taxon>Ceratobasidiaceae</taxon>
        <taxon>Rhizoctonia</taxon>
        <taxon>Rhizoctonia solani AG-1</taxon>
    </lineage>
</organism>
<keyword evidence="3" id="KW-1185">Reference proteome</keyword>
<dbReference type="Proteomes" id="UP000011668">
    <property type="component" value="Unassembled WGS sequence"/>
</dbReference>
<proteinExistence type="predicted"/>
<gene>
    <name evidence="2" type="ORF">AG1IA_05154</name>
</gene>